<accession>A0A8J3VYQ0</accession>
<evidence type="ECO:0000256" key="1">
    <source>
        <dbReference type="SAM" id="MobiDB-lite"/>
    </source>
</evidence>
<proteinExistence type="predicted"/>
<dbReference type="RefSeq" id="WP_204013409.1">
    <property type="nucleotide sequence ID" value="NZ_BOOG01000013.1"/>
</dbReference>
<reference evidence="2" key="1">
    <citation type="submission" date="2021-01" db="EMBL/GenBank/DDBJ databases">
        <title>Whole genome shotgun sequence of Sphaerimonospora thailandensis NBRC 107569.</title>
        <authorList>
            <person name="Komaki H."/>
            <person name="Tamura T."/>
        </authorList>
    </citation>
    <scope>NUCLEOTIDE SEQUENCE</scope>
    <source>
        <strain evidence="2">NBRC 107569</strain>
    </source>
</reference>
<dbReference type="EMBL" id="BOOG01000013">
    <property type="protein sequence ID" value="GIH69228.1"/>
    <property type="molecule type" value="Genomic_DNA"/>
</dbReference>
<dbReference type="Proteomes" id="UP000610966">
    <property type="component" value="Unassembled WGS sequence"/>
</dbReference>
<keyword evidence="3" id="KW-1185">Reference proteome</keyword>
<comment type="caution">
    <text evidence="2">The sequence shown here is derived from an EMBL/GenBank/DDBJ whole genome shotgun (WGS) entry which is preliminary data.</text>
</comment>
<evidence type="ECO:0000313" key="3">
    <source>
        <dbReference type="Proteomes" id="UP000610966"/>
    </source>
</evidence>
<evidence type="ECO:0000313" key="2">
    <source>
        <dbReference type="EMBL" id="GIH69228.1"/>
    </source>
</evidence>
<protein>
    <submittedName>
        <fullName evidence="2">Uncharacterized protein</fullName>
    </submittedName>
</protein>
<dbReference type="AlphaFoldDB" id="A0A8J3VYQ0"/>
<name>A0A8J3VYQ0_9ACTN</name>
<sequence>MSTDSTRSSRSRVTEFEAGDSAATAREAPHQREQEEIAQFKGMIAKAERGEFPALSFTDPDDMYRHFGVTRDGAEPA</sequence>
<organism evidence="2 3">
    <name type="scientific">Sphaerimonospora thailandensis</name>
    <dbReference type="NCBI Taxonomy" id="795644"/>
    <lineage>
        <taxon>Bacteria</taxon>
        <taxon>Bacillati</taxon>
        <taxon>Actinomycetota</taxon>
        <taxon>Actinomycetes</taxon>
        <taxon>Streptosporangiales</taxon>
        <taxon>Streptosporangiaceae</taxon>
        <taxon>Sphaerimonospora</taxon>
    </lineage>
</organism>
<feature type="region of interest" description="Disordered" evidence="1">
    <location>
        <begin position="1"/>
        <end position="34"/>
    </location>
</feature>
<gene>
    <name evidence="2" type="ORF">Mth01_14810</name>
</gene>